<dbReference type="PANTHER" id="PTHR12728:SF0">
    <property type="entry name" value="RIBOSOME PRODUCTION FACTOR 2 HOMOLOG"/>
    <property type="match status" value="1"/>
</dbReference>
<comment type="caution">
    <text evidence="7">The sequence shown here is derived from an EMBL/GenBank/DDBJ whole genome shotgun (WGS) entry which is preliminary data.</text>
</comment>
<keyword evidence="8" id="KW-1185">Reference proteome</keyword>
<name>A0A4U0TKU6_9PEZI</name>
<dbReference type="GO" id="GO:0000463">
    <property type="term" value="P:maturation of LSU-rRNA from tricistronic rRNA transcript (SSU-rRNA, 5.8S rRNA, LSU-rRNA)"/>
    <property type="evidence" value="ECO:0007669"/>
    <property type="project" value="TreeGrafter"/>
</dbReference>
<dbReference type="OrthoDB" id="407658at2759"/>
<evidence type="ECO:0000256" key="1">
    <source>
        <dbReference type="ARBA" id="ARBA00004604"/>
    </source>
</evidence>
<proteinExistence type="inferred from homology"/>
<sequence length="500" mass="56940">MLPLRQIKPKNARTKRFLDNKAPQAVENPRQTLFLRYTTCSEVLHLVMTDLFALKRHLAIKFTKKNDVHPFEDPSSLEFFSEKNDASLMVYASHSKKRPHCLTIARFFEYKVLDMLELMVESETMRTLSQFKNAKAAVGLKPLISFSGSAWESPETNAYTLAKSVLLDLFKGSDTSAVDVEGLQYMIHFSVDEEEGKDEVRKPQIHMRCYLLRTKRQPGSTTPRVEMEEMGPRIDFRVGRVKEADPEAMKQAMRKPKGQEAKTKKNVDTDLIGDKVGRIHLGRQDLGQLQTRKMKGLKRSRDVASDEEDASAGAAEGTAADAVLDAEAPINSPLFDLPPELWCRIARFSLEHEQYDLSDPDDLAHFEKTRPLRRSQPPVTRTCRALRHELLPYYYGKCLNIFLGPYPSGSTYDELGFWLKVIGGANRRLLTNLTFFAFPTEKDVMEKVMCAELGVKLTFHRGTASSELADIVPPRLEILQVGKSAPDNVWFYQPYIVRFE</sequence>
<dbReference type="PANTHER" id="PTHR12728">
    <property type="entry name" value="BRIX DOMAIN CONTAINING PROTEIN"/>
    <property type="match status" value="1"/>
</dbReference>
<evidence type="ECO:0000256" key="5">
    <source>
        <dbReference type="SAM" id="MobiDB-lite"/>
    </source>
</evidence>
<gene>
    <name evidence="7" type="ORF">B0A50_08061</name>
</gene>
<evidence type="ECO:0000256" key="3">
    <source>
        <dbReference type="ARBA" id="ARBA00023242"/>
    </source>
</evidence>
<protein>
    <recommendedName>
        <fullName evidence="4">Ribosome production factor 2 homolog</fullName>
    </recommendedName>
    <alternativeName>
        <fullName evidence="4">Ribosome biogenesis protein RPF2 homolog</fullName>
    </alternativeName>
</protein>
<evidence type="ECO:0000313" key="8">
    <source>
        <dbReference type="Proteomes" id="UP000308549"/>
    </source>
</evidence>
<dbReference type="GO" id="GO:0000027">
    <property type="term" value="P:ribosomal large subunit assembly"/>
    <property type="evidence" value="ECO:0007669"/>
    <property type="project" value="InterPro"/>
</dbReference>
<dbReference type="GO" id="GO:0019843">
    <property type="term" value="F:rRNA binding"/>
    <property type="evidence" value="ECO:0007669"/>
    <property type="project" value="UniProtKB-UniRule"/>
</dbReference>
<dbReference type="SMART" id="SM00879">
    <property type="entry name" value="Brix"/>
    <property type="match status" value="1"/>
</dbReference>
<evidence type="ECO:0000256" key="2">
    <source>
        <dbReference type="ARBA" id="ARBA00010782"/>
    </source>
</evidence>
<evidence type="ECO:0000313" key="7">
    <source>
        <dbReference type="EMBL" id="TKA22521.1"/>
    </source>
</evidence>
<dbReference type="AlphaFoldDB" id="A0A4U0TKU6"/>
<comment type="subcellular location">
    <subcellularLocation>
        <location evidence="1 4">Nucleus</location>
        <location evidence="1 4">Nucleolus</location>
    </subcellularLocation>
</comment>
<comment type="similarity">
    <text evidence="2 4">Belongs to the RPF2 family.</text>
</comment>
<dbReference type="InterPro" id="IPR007109">
    <property type="entry name" value="Brix"/>
</dbReference>
<organism evidence="7 8">
    <name type="scientific">Salinomyces thailandicus</name>
    <dbReference type="NCBI Taxonomy" id="706561"/>
    <lineage>
        <taxon>Eukaryota</taxon>
        <taxon>Fungi</taxon>
        <taxon>Dikarya</taxon>
        <taxon>Ascomycota</taxon>
        <taxon>Pezizomycotina</taxon>
        <taxon>Dothideomycetes</taxon>
        <taxon>Dothideomycetidae</taxon>
        <taxon>Mycosphaerellales</taxon>
        <taxon>Teratosphaeriaceae</taxon>
        <taxon>Salinomyces</taxon>
    </lineage>
</organism>
<dbReference type="Proteomes" id="UP000308549">
    <property type="component" value="Unassembled WGS sequence"/>
</dbReference>
<dbReference type="EMBL" id="NAJL01000072">
    <property type="protein sequence ID" value="TKA22521.1"/>
    <property type="molecule type" value="Genomic_DNA"/>
</dbReference>
<dbReference type="InterPro" id="IPR039770">
    <property type="entry name" value="Rpf2"/>
</dbReference>
<feature type="domain" description="Brix" evidence="6">
    <location>
        <begin position="30"/>
        <end position="247"/>
    </location>
</feature>
<evidence type="ECO:0000256" key="4">
    <source>
        <dbReference type="RuleBase" id="RU367086"/>
    </source>
</evidence>
<reference evidence="7 8" key="1">
    <citation type="submission" date="2017-03" db="EMBL/GenBank/DDBJ databases">
        <title>Genomes of endolithic fungi from Antarctica.</title>
        <authorList>
            <person name="Coleine C."/>
            <person name="Masonjones S."/>
            <person name="Stajich J.E."/>
        </authorList>
    </citation>
    <scope>NUCLEOTIDE SEQUENCE [LARGE SCALE GENOMIC DNA]</scope>
    <source>
        <strain evidence="7 8">CCFEE 6315</strain>
    </source>
</reference>
<dbReference type="PROSITE" id="PS50833">
    <property type="entry name" value="BRIX"/>
    <property type="match status" value="1"/>
</dbReference>
<dbReference type="GO" id="GO:0005730">
    <property type="term" value="C:nucleolus"/>
    <property type="evidence" value="ECO:0007669"/>
    <property type="project" value="UniProtKB-SubCell"/>
</dbReference>
<evidence type="ECO:0000259" key="6">
    <source>
        <dbReference type="PROSITE" id="PS50833"/>
    </source>
</evidence>
<feature type="region of interest" description="Disordered" evidence="5">
    <location>
        <begin position="291"/>
        <end position="316"/>
    </location>
</feature>
<keyword evidence="3 4" id="KW-0539">Nucleus</keyword>
<accession>A0A4U0TKU6</accession>
<dbReference type="Pfam" id="PF04427">
    <property type="entry name" value="Brix"/>
    <property type="match status" value="1"/>
</dbReference>